<dbReference type="Gene3D" id="1.20.120.530">
    <property type="entry name" value="GntR ligand-binding domain-like"/>
    <property type="match status" value="1"/>
</dbReference>
<dbReference type="Pfam" id="PF00392">
    <property type="entry name" value="GntR"/>
    <property type="match status" value="1"/>
</dbReference>
<dbReference type="InterPro" id="IPR000524">
    <property type="entry name" value="Tscrpt_reg_HTH_GntR"/>
</dbReference>
<dbReference type="CDD" id="cd07377">
    <property type="entry name" value="WHTH_GntR"/>
    <property type="match status" value="1"/>
</dbReference>
<dbReference type="PANTHER" id="PTHR43537:SF24">
    <property type="entry name" value="GLUCONATE OPERON TRANSCRIPTIONAL REPRESSOR"/>
    <property type="match status" value="1"/>
</dbReference>
<organism evidence="5 6">
    <name type="scientific">Pseudonocardia hierapolitana</name>
    <dbReference type="NCBI Taxonomy" id="1128676"/>
    <lineage>
        <taxon>Bacteria</taxon>
        <taxon>Bacillati</taxon>
        <taxon>Actinomycetota</taxon>
        <taxon>Actinomycetes</taxon>
        <taxon>Pseudonocardiales</taxon>
        <taxon>Pseudonocardiaceae</taxon>
        <taxon>Pseudonocardia</taxon>
    </lineage>
</organism>
<dbReference type="SMART" id="SM00345">
    <property type="entry name" value="HTH_GNTR"/>
    <property type="match status" value="1"/>
</dbReference>
<keyword evidence="2 5" id="KW-0238">DNA-binding</keyword>
<reference evidence="5 6" key="1">
    <citation type="submission" date="2019-06" db="EMBL/GenBank/DDBJ databases">
        <title>Sequencing the genomes of 1000 actinobacteria strains.</title>
        <authorList>
            <person name="Klenk H.-P."/>
        </authorList>
    </citation>
    <scope>NUCLEOTIDE SEQUENCE [LARGE SCALE GENOMIC DNA]</scope>
    <source>
        <strain evidence="5 6">DSM 45671</strain>
    </source>
</reference>
<evidence type="ECO:0000256" key="2">
    <source>
        <dbReference type="ARBA" id="ARBA00023125"/>
    </source>
</evidence>
<keyword evidence="1" id="KW-0805">Transcription regulation</keyword>
<dbReference type="SMART" id="SM00895">
    <property type="entry name" value="FCD"/>
    <property type="match status" value="1"/>
</dbReference>
<sequence>MPLTDAGLMPSRTARVLEIIRNAILSGELAPGSALVEQELAAQLGVSKTPVREALKTLEGTGLVVMAPYRGAAVRELTRADAVAIYDLRLLLEPEAVQRSVAAGADVSGAAECLRKARAAAGNAERSLANREFHRQLYAGCGNALLVATLDGLRDRTALVSAASWAKTATWEAEADEHEAILAAAEAGDADTARRLTAEHVAGFLRRLP</sequence>
<dbReference type="Proteomes" id="UP000321261">
    <property type="component" value="Unassembled WGS sequence"/>
</dbReference>
<dbReference type="PANTHER" id="PTHR43537">
    <property type="entry name" value="TRANSCRIPTIONAL REGULATOR, GNTR FAMILY"/>
    <property type="match status" value="1"/>
</dbReference>
<gene>
    <name evidence="5" type="ORF">FHX44_115663</name>
</gene>
<dbReference type="Pfam" id="PF07729">
    <property type="entry name" value="FCD"/>
    <property type="match status" value="1"/>
</dbReference>
<keyword evidence="6" id="KW-1185">Reference proteome</keyword>
<evidence type="ECO:0000256" key="1">
    <source>
        <dbReference type="ARBA" id="ARBA00023015"/>
    </source>
</evidence>
<dbReference type="InterPro" id="IPR036390">
    <property type="entry name" value="WH_DNA-bd_sf"/>
</dbReference>
<dbReference type="EMBL" id="VIWU01000001">
    <property type="protein sequence ID" value="TWF79729.1"/>
    <property type="molecule type" value="Genomic_DNA"/>
</dbReference>
<dbReference type="SUPFAM" id="SSF48008">
    <property type="entry name" value="GntR ligand-binding domain-like"/>
    <property type="match status" value="1"/>
</dbReference>
<dbReference type="AlphaFoldDB" id="A0A561SXZ1"/>
<keyword evidence="3" id="KW-0804">Transcription</keyword>
<dbReference type="SUPFAM" id="SSF46785">
    <property type="entry name" value="Winged helix' DNA-binding domain"/>
    <property type="match status" value="1"/>
</dbReference>
<proteinExistence type="predicted"/>
<accession>A0A561SXZ1</accession>
<name>A0A561SXZ1_9PSEU</name>
<dbReference type="GO" id="GO:0003700">
    <property type="term" value="F:DNA-binding transcription factor activity"/>
    <property type="evidence" value="ECO:0007669"/>
    <property type="project" value="InterPro"/>
</dbReference>
<evidence type="ECO:0000313" key="5">
    <source>
        <dbReference type="EMBL" id="TWF79729.1"/>
    </source>
</evidence>
<comment type="caution">
    <text evidence="5">The sequence shown here is derived from an EMBL/GenBank/DDBJ whole genome shotgun (WGS) entry which is preliminary data.</text>
</comment>
<dbReference type="GO" id="GO:0003677">
    <property type="term" value="F:DNA binding"/>
    <property type="evidence" value="ECO:0007669"/>
    <property type="project" value="UniProtKB-KW"/>
</dbReference>
<evidence type="ECO:0000259" key="4">
    <source>
        <dbReference type="PROSITE" id="PS50949"/>
    </source>
</evidence>
<dbReference type="InterPro" id="IPR036388">
    <property type="entry name" value="WH-like_DNA-bd_sf"/>
</dbReference>
<dbReference type="PROSITE" id="PS50949">
    <property type="entry name" value="HTH_GNTR"/>
    <property type="match status" value="1"/>
</dbReference>
<evidence type="ECO:0000313" key="6">
    <source>
        <dbReference type="Proteomes" id="UP000321261"/>
    </source>
</evidence>
<dbReference type="Gene3D" id="1.10.10.10">
    <property type="entry name" value="Winged helix-like DNA-binding domain superfamily/Winged helix DNA-binding domain"/>
    <property type="match status" value="1"/>
</dbReference>
<dbReference type="InterPro" id="IPR008920">
    <property type="entry name" value="TF_FadR/GntR_C"/>
</dbReference>
<feature type="domain" description="HTH gntR-type" evidence="4">
    <location>
        <begin position="10"/>
        <end position="77"/>
    </location>
</feature>
<evidence type="ECO:0000256" key="3">
    <source>
        <dbReference type="ARBA" id="ARBA00023163"/>
    </source>
</evidence>
<dbReference type="InterPro" id="IPR011711">
    <property type="entry name" value="GntR_C"/>
</dbReference>
<protein>
    <submittedName>
        <fullName evidence="5">DNA-binding GntR family transcriptional regulator</fullName>
    </submittedName>
</protein>
<dbReference type="PRINTS" id="PR00035">
    <property type="entry name" value="HTHGNTR"/>
</dbReference>